<reference evidence="2 3" key="1">
    <citation type="submission" date="2016-10" db="EMBL/GenBank/DDBJ databases">
        <authorList>
            <person name="de Groot N.N."/>
        </authorList>
    </citation>
    <scope>NUCLEOTIDE SEQUENCE [LARGE SCALE GENOMIC DNA]</scope>
    <source>
        <strain evidence="2 3">DSM 26515</strain>
    </source>
</reference>
<accession>A0A1H6SNH3</accession>
<dbReference type="EMBL" id="FNYC01000002">
    <property type="protein sequence ID" value="SEI69373.1"/>
    <property type="molecule type" value="Genomic_DNA"/>
</dbReference>
<feature type="region of interest" description="Disordered" evidence="1">
    <location>
        <begin position="1"/>
        <end position="39"/>
    </location>
</feature>
<proteinExistence type="predicted"/>
<evidence type="ECO:0000256" key="1">
    <source>
        <dbReference type="SAM" id="MobiDB-lite"/>
    </source>
</evidence>
<protein>
    <submittedName>
        <fullName evidence="2">Uncharacterized protein</fullName>
    </submittedName>
</protein>
<sequence>MTLAPNAGKPGLARLARSKEKTTGLSTGGFMAEVSPNYQ</sequence>
<name>A0A1H6SNH3_9GAMM</name>
<keyword evidence="3" id="KW-1185">Reference proteome</keyword>
<dbReference type="Proteomes" id="UP000199420">
    <property type="component" value="Unassembled WGS sequence"/>
</dbReference>
<evidence type="ECO:0000313" key="2">
    <source>
        <dbReference type="EMBL" id="SEI69373.1"/>
    </source>
</evidence>
<dbReference type="AlphaFoldDB" id="A0A1H6SNH3"/>
<organism evidence="2 3">
    <name type="scientific">Frateuria terrea</name>
    <dbReference type="NCBI Taxonomy" id="529704"/>
    <lineage>
        <taxon>Bacteria</taxon>
        <taxon>Pseudomonadati</taxon>
        <taxon>Pseudomonadota</taxon>
        <taxon>Gammaproteobacteria</taxon>
        <taxon>Lysobacterales</taxon>
        <taxon>Rhodanobacteraceae</taxon>
        <taxon>Frateuria</taxon>
    </lineage>
</organism>
<gene>
    <name evidence="2" type="ORF">SAMN04487997_1484</name>
</gene>
<evidence type="ECO:0000313" key="3">
    <source>
        <dbReference type="Proteomes" id="UP000199420"/>
    </source>
</evidence>